<evidence type="ECO:0008006" key="3">
    <source>
        <dbReference type="Google" id="ProtNLM"/>
    </source>
</evidence>
<gene>
    <name evidence="1" type="ORF">AUK18_02030</name>
</gene>
<dbReference type="InterPro" id="IPR036390">
    <property type="entry name" value="WH_DNA-bd_sf"/>
</dbReference>
<evidence type="ECO:0000313" key="1">
    <source>
        <dbReference type="EMBL" id="OIP03444.1"/>
    </source>
</evidence>
<name>A0A1J5AY68_9BACT</name>
<dbReference type="EMBL" id="MNXQ01000037">
    <property type="protein sequence ID" value="OIP03444.1"/>
    <property type="molecule type" value="Genomic_DNA"/>
</dbReference>
<dbReference type="SUPFAM" id="SSF46785">
    <property type="entry name" value="Winged helix' DNA-binding domain"/>
    <property type="match status" value="1"/>
</dbReference>
<reference evidence="1 2" key="1">
    <citation type="journal article" date="2016" name="Environ. Microbiol.">
        <title>Genomic resolution of a cold subsurface aquifer community provides metabolic insights for novel microbes adapted to high CO concentrations.</title>
        <authorList>
            <person name="Probst A.J."/>
            <person name="Castelle C.J."/>
            <person name="Singh A."/>
            <person name="Brown C.T."/>
            <person name="Anantharaman K."/>
            <person name="Sharon I."/>
            <person name="Hug L.A."/>
            <person name="Burstein D."/>
            <person name="Emerson J.B."/>
            <person name="Thomas B.C."/>
            <person name="Banfield J.F."/>
        </authorList>
    </citation>
    <scope>NUCLEOTIDE SEQUENCE [LARGE SCALE GENOMIC DNA]</scope>
    <source>
        <strain evidence="1">CG2_30_44_31</strain>
    </source>
</reference>
<sequence>MINDDLIERLKNEGLLKSAFYSAKIERNKMSFKALKKLLNQELLSLLPLRRREILNVLKDHPYASFDLIQRRFLSVNPKTLHYDLKKLQEQKLVIKIGSTRGAVYQVKPQSANQR</sequence>
<proteinExistence type="predicted"/>
<evidence type="ECO:0000313" key="2">
    <source>
        <dbReference type="Proteomes" id="UP000183605"/>
    </source>
</evidence>
<dbReference type="InterPro" id="IPR036388">
    <property type="entry name" value="WH-like_DNA-bd_sf"/>
</dbReference>
<protein>
    <recommendedName>
        <fullName evidence="3">HTH arsR-type domain-containing protein</fullName>
    </recommendedName>
</protein>
<dbReference type="Proteomes" id="UP000183605">
    <property type="component" value="Unassembled WGS sequence"/>
</dbReference>
<dbReference type="Gene3D" id="1.10.10.10">
    <property type="entry name" value="Winged helix-like DNA-binding domain superfamily/Winged helix DNA-binding domain"/>
    <property type="match status" value="1"/>
</dbReference>
<comment type="caution">
    <text evidence="1">The sequence shown here is derived from an EMBL/GenBank/DDBJ whole genome shotgun (WGS) entry which is preliminary data.</text>
</comment>
<organism evidence="1 2">
    <name type="scientific">Candidatus Beckwithbacteria bacterium CG2_30_44_31</name>
    <dbReference type="NCBI Taxonomy" id="1805035"/>
    <lineage>
        <taxon>Bacteria</taxon>
        <taxon>Candidatus Beckwithiibacteriota</taxon>
    </lineage>
</organism>
<accession>A0A1J5AY68</accession>
<dbReference type="AlphaFoldDB" id="A0A1J5AY68"/>